<dbReference type="VEuPathDB" id="FungiDB:TREMEDRAFT_46104"/>
<feature type="domain" description="Purple acid phosphatase N-terminal" evidence="7">
    <location>
        <begin position="83"/>
        <end position="176"/>
    </location>
</feature>
<dbReference type="InterPro" id="IPR004843">
    <property type="entry name" value="Calcineurin-like_PHP"/>
</dbReference>
<dbReference type="Pfam" id="PF00149">
    <property type="entry name" value="Metallophos"/>
    <property type="match status" value="1"/>
</dbReference>
<evidence type="ECO:0000313" key="8">
    <source>
        <dbReference type="EMBL" id="RXK37843.1"/>
    </source>
</evidence>
<keyword evidence="3" id="KW-0325">Glycoprotein</keyword>
<feature type="domain" description="Purple acid phosphatase C-terminal" evidence="6">
    <location>
        <begin position="537"/>
        <end position="599"/>
    </location>
</feature>
<evidence type="ECO:0000259" key="6">
    <source>
        <dbReference type="Pfam" id="PF14008"/>
    </source>
</evidence>
<dbReference type="PIRSF" id="PIRSF000900">
    <property type="entry name" value="Acid_Ptase_Asper"/>
    <property type="match status" value="1"/>
</dbReference>
<dbReference type="PANTHER" id="PTHR22953">
    <property type="entry name" value="ACID PHOSPHATASE RELATED"/>
    <property type="match status" value="1"/>
</dbReference>
<dbReference type="InterPro" id="IPR029052">
    <property type="entry name" value="Metallo-depent_PP-like"/>
</dbReference>
<comment type="catalytic activity">
    <reaction evidence="4">
        <text>a phosphate monoester + H2O = an alcohol + phosphate</text>
        <dbReference type="Rhea" id="RHEA:15017"/>
        <dbReference type="ChEBI" id="CHEBI:15377"/>
        <dbReference type="ChEBI" id="CHEBI:30879"/>
        <dbReference type="ChEBI" id="CHEBI:43474"/>
        <dbReference type="ChEBI" id="CHEBI:67140"/>
        <dbReference type="EC" id="3.1.3.2"/>
    </reaction>
</comment>
<feature type="chain" id="PRO_5021037746" description="Purple acid phosphatase" evidence="4">
    <location>
        <begin position="20"/>
        <end position="607"/>
    </location>
</feature>
<organism evidence="8 9">
    <name type="scientific">Tremella mesenterica</name>
    <name type="common">Jelly fungus</name>
    <dbReference type="NCBI Taxonomy" id="5217"/>
    <lineage>
        <taxon>Eukaryota</taxon>
        <taxon>Fungi</taxon>
        <taxon>Dikarya</taxon>
        <taxon>Basidiomycota</taxon>
        <taxon>Agaricomycotina</taxon>
        <taxon>Tremellomycetes</taxon>
        <taxon>Tremellales</taxon>
        <taxon>Tremellaceae</taxon>
        <taxon>Tremella</taxon>
    </lineage>
</organism>
<dbReference type="Pfam" id="PF14008">
    <property type="entry name" value="Metallophos_C"/>
    <property type="match status" value="1"/>
</dbReference>
<accession>A0A4Q1BJG0</accession>
<comment type="similarity">
    <text evidence="4">Belongs to the metallophosphoesterase superfamily. Purple acid phosphatase family.</text>
</comment>
<dbReference type="CDD" id="cd00839">
    <property type="entry name" value="MPP_PAPs"/>
    <property type="match status" value="1"/>
</dbReference>
<dbReference type="SUPFAM" id="SSF56300">
    <property type="entry name" value="Metallo-dependent phosphatases"/>
    <property type="match status" value="1"/>
</dbReference>
<keyword evidence="9" id="KW-1185">Reference proteome</keyword>
<proteinExistence type="inferred from homology"/>
<dbReference type="SUPFAM" id="SSF49363">
    <property type="entry name" value="Purple acid phosphatase, N-terminal domain"/>
    <property type="match status" value="1"/>
</dbReference>
<name>A0A4Q1BJG0_TREME</name>
<evidence type="ECO:0000259" key="7">
    <source>
        <dbReference type="Pfam" id="PF16656"/>
    </source>
</evidence>
<dbReference type="InterPro" id="IPR025733">
    <property type="entry name" value="PAPs_C"/>
</dbReference>
<dbReference type="InterPro" id="IPR014390">
    <property type="entry name" value="Acid_Pase_Asper"/>
</dbReference>
<evidence type="ECO:0000256" key="2">
    <source>
        <dbReference type="ARBA" id="ARBA00022801"/>
    </source>
</evidence>
<dbReference type="Gene3D" id="2.60.40.380">
    <property type="entry name" value="Purple acid phosphatase-like, N-terminal"/>
    <property type="match status" value="1"/>
</dbReference>
<dbReference type="Gene3D" id="3.60.21.10">
    <property type="match status" value="1"/>
</dbReference>
<dbReference type="InterPro" id="IPR039331">
    <property type="entry name" value="PAPs-like"/>
</dbReference>
<dbReference type="Proteomes" id="UP000289152">
    <property type="component" value="Unassembled WGS sequence"/>
</dbReference>
<sequence>MMFVAAILLGVYLTESTHALPLEPYVDTAYPYKGPKIPVGDWVNQSPSFYSVGGFPRLTEPPAVLPHSPNPTNNINVISMAYMPNGMHIHFQTPFGIGGEPCVNWGTSIGTLDQTTKGWTRTYDRTPSCSEVDAVTQCSEFFHEVSITGLQPATQYFYQIPGGNGTTPSPVMTFTTGLPAGDKTSFSVAYLNDMGYTNAKGTHDQLIQAVAEGVSFLHFGGDISYADDWYSGVLPCDPTWDLCYNGTGTVLPGPAPIPVEYDEALPKGEIPNQGGPFGGDISVVYESNWDLWQNWMAIITKQVPLMIMPGNHEAACAEFDGPNNELSALLDNNVVNGTQANSTLNYYSCPPSQRNFTAYSNRFYMPGDETGGRGNMWYSFDFGLAHFIAIDGETDFPSSPEWPFAADIKGNETHPTPEQTYPTDSGPFGYINGSIKEVESYEQYQWLQSDLASVDRSKTPWVFAMSHRPMYSSQTATYQEDVRNAFEALLLQYKVDAYMSGHIHWYERLYPLGRNGTLHPELVIDENTYVTGTGQALAHMVNGMAGNIESHSILSPGQTKLNITNVLNYENFGYSKLTVHNETTATWQYYMGDSGIIGDTLTMVKGQ</sequence>
<dbReference type="InParanoid" id="A0A4Q1BJG0"/>
<evidence type="ECO:0000256" key="3">
    <source>
        <dbReference type="ARBA" id="ARBA00023180"/>
    </source>
</evidence>
<protein>
    <recommendedName>
        <fullName evidence="4">Purple acid phosphatase</fullName>
        <ecNumber evidence="4">3.1.3.2</ecNumber>
    </recommendedName>
</protein>
<reference evidence="8 9" key="1">
    <citation type="submission" date="2016-06" db="EMBL/GenBank/DDBJ databases">
        <title>Evolution of pathogenesis and genome organization in the Tremellales.</title>
        <authorList>
            <person name="Cuomo C."/>
            <person name="Litvintseva A."/>
            <person name="Heitman J."/>
            <person name="Chen Y."/>
            <person name="Sun S."/>
            <person name="Springer D."/>
            <person name="Dromer F."/>
            <person name="Young S."/>
            <person name="Zeng Q."/>
            <person name="Chapman S."/>
            <person name="Gujja S."/>
            <person name="Saif S."/>
            <person name="Birren B."/>
        </authorList>
    </citation>
    <scope>NUCLEOTIDE SEQUENCE [LARGE SCALE GENOMIC DNA]</scope>
    <source>
        <strain evidence="8 9">ATCC 28783</strain>
    </source>
</reference>
<dbReference type="EMBL" id="SDIL01000058">
    <property type="protein sequence ID" value="RXK37843.1"/>
    <property type="molecule type" value="Genomic_DNA"/>
</dbReference>
<keyword evidence="2 4" id="KW-0378">Hydrolase</keyword>
<evidence type="ECO:0000256" key="1">
    <source>
        <dbReference type="ARBA" id="ARBA00022729"/>
    </source>
</evidence>
<evidence type="ECO:0000256" key="4">
    <source>
        <dbReference type="RuleBase" id="RU361203"/>
    </source>
</evidence>
<evidence type="ECO:0000259" key="5">
    <source>
        <dbReference type="Pfam" id="PF00149"/>
    </source>
</evidence>
<dbReference type="InterPro" id="IPR008963">
    <property type="entry name" value="Purple_acid_Pase-like_N"/>
</dbReference>
<dbReference type="Pfam" id="PF16656">
    <property type="entry name" value="Pur_ac_phosph_N"/>
    <property type="match status" value="1"/>
</dbReference>
<dbReference type="OrthoDB" id="45007at2759"/>
<dbReference type="PANTHER" id="PTHR22953:SF153">
    <property type="entry name" value="PURPLE ACID PHOSPHATASE"/>
    <property type="match status" value="1"/>
</dbReference>
<dbReference type="InterPro" id="IPR041792">
    <property type="entry name" value="MPP_PAP"/>
</dbReference>
<gene>
    <name evidence="8" type="ORF">M231_04841</name>
</gene>
<dbReference type="InterPro" id="IPR015914">
    <property type="entry name" value="PAPs_N"/>
</dbReference>
<feature type="domain" description="Calcineurin-like phosphoesterase" evidence="5">
    <location>
        <begin position="278"/>
        <end position="506"/>
    </location>
</feature>
<feature type="signal peptide" evidence="4">
    <location>
        <begin position="1"/>
        <end position="19"/>
    </location>
</feature>
<dbReference type="AlphaFoldDB" id="A0A4Q1BJG0"/>
<keyword evidence="1 4" id="KW-0732">Signal</keyword>
<dbReference type="GO" id="GO:0003993">
    <property type="term" value="F:acid phosphatase activity"/>
    <property type="evidence" value="ECO:0007669"/>
    <property type="project" value="UniProtKB-EC"/>
</dbReference>
<comment type="caution">
    <text evidence="8">The sequence shown here is derived from an EMBL/GenBank/DDBJ whole genome shotgun (WGS) entry which is preliminary data.</text>
</comment>
<dbReference type="GO" id="GO:0046872">
    <property type="term" value="F:metal ion binding"/>
    <property type="evidence" value="ECO:0007669"/>
    <property type="project" value="InterPro"/>
</dbReference>
<evidence type="ECO:0000313" key="9">
    <source>
        <dbReference type="Proteomes" id="UP000289152"/>
    </source>
</evidence>
<dbReference type="STRING" id="5217.A0A4Q1BJG0"/>
<dbReference type="EC" id="3.1.3.2" evidence="4"/>